<dbReference type="EMBL" id="LCHM01000005">
    <property type="protein sequence ID" value="KKT38833.1"/>
    <property type="molecule type" value="Genomic_DNA"/>
</dbReference>
<gene>
    <name evidence="1" type="ORF">UW22_C0005G0007</name>
</gene>
<name>A0A0G1GX91_9BACT</name>
<accession>A0A0G1GX91</accession>
<evidence type="ECO:0000313" key="2">
    <source>
        <dbReference type="Proteomes" id="UP000034617"/>
    </source>
</evidence>
<sequence length="152" mass="17372">MANQEAWRNVLRYLDNVRPTFMDRGNKKGVPRGWVIDGEQADAPWWNTIQGNVIPLRPKSGFLGLKPKEGKQAERHLQDAEKRLGGKVTVLMVPDGESESGWFARPVRTDDLSRDAEILDVELDEAQIQEDWLRMESLRCAYMAVTGYKDTQ</sequence>
<comment type="caution">
    <text evidence="1">The sequence shown here is derived from an EMBL/GenBank/DDBJ whole genome shotgun (WGS) entry which is preliminary data.</text>
</comment>
<evidence type="ECO:0000313" key="1">
    <source>
        <dbReference type="EMBL" id="KKT38833.1"/>
    </source>
</evidence>
<dbReference type="AlphaFoldDB" id="A0A0G1GX91"/>
<protein>
    <submittedName>
        <fullName evidence="1">Uncharacterized protein</fullName>
    </submittedName>
</protein>
<proteinExistence type="predicted"/>
<organism evidence="1 2">
    <name type="scientific">Candidatus Gottesmanbacteria bacterium GW2011_GWB1_44_11c</name>
    <dbReference type="NCBI Taxonomy" id="1618447"/>
    <lineage>
        <taxon>Bacteria</taxon>
        <taxon>Candidatus Gottesmaniibacteriota</taxon>
    </lineage>
</organism>
<dbReference type="Proteomes" id="UP000034617">
    <property type="component" value="Unassembled WGS sequence"/>
</dbReference>
<reference evidence="1 2" key="1">
    <citation type="journal article" date="2015" name="Nature">
        <title>rRNA introns, odd ribosomes, and small enigmatic genomes across a large radiation of phyla.</title>
        <authorList>
            <person name="Brown C.T."/>
            <person name="Hug L.A."/>
            <person name="Thomas B.C."/>
            <person name="Sharon I."/>
            <person name="Castelle C.J."/>
            <person name="Singh A."/>
            <person name="Wilkins M.J."/>
            <person name="Williams K.H."/>
            <person name="Banfield J.F."/>
        </authorList>
    </citation>
    <scope>NUCLEOTIDE SEQUENCE [LARGE SCALE GENOMIC DNA]</scope>
</reference>